<dbReference type="InterPro" id="IPR012677">
    <property type="entry name" value="Nucleotide-bd_a/b_plait_sf"/>
</dbReference>
<keyword evidence="13" id="KW-1185">Reference proteome</keyword>
<feature type="compositionally biased region" description="Basic and acidic residues" evidence="9">
    <location>
        <begin position="521"/>
        <end position="545"/>
    </location>
</feature>
<dbReference type="CDD" id="cd12258">
    <property type="entry name" value="RRM2_RBM26_like"/>
    <property type="match status" value="1"/>
</dbReference>
<feature type="compositionally biased region" description="Basic residues" evidence="9">
    <location>
        <begin position="280"/>
        <end position="292"/>
    </location>
</feature>
<dbReference type="eggNOG" id="KOG2135">
    <property type="taxonomic scope" value="Eukaryota"/>
</dbReference>
<feature type="zinc finger region" description="C3H1-type" evidence="7">
    <location>
        <begin position="355"/>
        <end position="383"/>
    </location>
</feature>
<evidence type="ECO:0000259" key="11">
    <source>
        <dbReference type="PROSITE" id="PS50103"/>
    </source>
</evidence>
<feature type="compositionally biased region" description="Acidic residues" evidence="9">
    <location>
        <begin position="1033"/>
        <end position="1063"/>
    </location>
</feature>
<feature type="compositionally biased region" description="Low complexity" evidence="9">
    <location>
        <begin position="148"/>
        <end position="167"/>
    </location>
</feature>
<feature type="region of interest" description="Disordered" evidence="9">
    <location>
        <begin position="816"/>
        <end position="840"/>
    </location>
</feature>
<dbReference type="GO" id="GO:0008270">
    <property type="term" value="F:zinc ion binding"/>
    <property type="evidence" value="ECO:0007669"/>
    <property type="project" value="UniProtKB-KW"/>
</dbReference>
<dbReference type="InterPro" id="IPR035979">
    <property type="entry name" value="RBD_domain_sf"/>
</dbReference>
<evidence type="ECO:0000256" key="6">
    <source>
        <dbReference type="ARBA" id="ARBA00043866"/>
    </source>
</evidence>
<dbReference type="InterPro" id="IPR002483">
    <property type="entry name" value="PWI_dom"/>
</dbReference>
<dbReference type="STRING" id="6669.E9HK62"/>
<dbReference type="PhylomeDB" id="E9HK62"/>
<dbReference type="InParanoid" id="E9HK62"/>
<dbReference type="Pfam" id="PF01480">
    <property type="entry name" value="PWI"/>
    <property type="match status" value="1"/>
</dbReference>
<accession>E9HK62</accession>
<feature type="compositionally biased region" description="Basic residues" evidence="9">
    <location>
        <begin position="882"/>
        <end position="892"/>
    </location>
</feature>
<dbReference type="CDD" id="cd12257">
    <property type="entry name" value="RRM1_RBM26_like"/>
    <property type="match status" value="1"/>
</dbReference>
<feature type="compositionally biased region" description="Basic residues" evidence="9">
    <location>
        <begin position="206"/>
        <end position="219"/>
    </location>
</feature>
<reference evidence="12 13" key="1">
    <citation type="journal article" date="2011" name="Science">
        <title>The ecoresponsive genome of Daphnia pulex.</title>
        <authorList>
            <person name="Colbourne J.K."/>
            <person name="Pfrender M.E."/>
            <person name="Gilbert D."/>
            <person name="Thomas W.K."/>
            <person name="Tucker A."/>
            <person name="Oakley T.H."/>
            <person name="Tokishita S."/>
            <person name="Aerts A."/>
            <person name="Arnold G.J."/>
            <person name="Basu M.K."/>
            <person name="Bauer D.J."/>
            <person name="Caceres C.E."/>
            <person name="Carmel L."/>
            <person name="Casola C."/>
            <person name="Choi J.H."/>
            <person name="Detter J.C."/>
            <person name="Dong Q."/>
            <person name="Dusheyko S."/>
            <person name="Eads B.D."/>
            <person name="Frohlich T."/>
            <person name="Geiler-Samerotte K.A."/>
            <person name="Gerlach D."/>
            <person name="Hatcher P."/>
            <person name="Jogdeo S."/>
            <person name="Krijgsveld J."/>
            <person name="Kriventseva E.V."/>
            <person name="Kultz D."/>
            <person name="Laforsch C."/>
            <person name="Lindquist E."/>
            <person name="Lopez J."/>
            <person name="Manak J.R."/>
            <person name="Muller J."/>
            <person name="Pangilinan J."/>
            <person name="Patwardhan R.P."/>
            <person name="Pitluck S."/>
            <person name="Pritham E.J."/>
            <person name="Rechtsteiner A."/>
            <person name="Rho M."/>
            <person name="Rogozin I.B."/>
            <person name="Sakarya O."/>
            <person name="Salamov A."/>
            <person name="Schaack S."/>
            <person name="Shapiro H."/>
            <person name="Shiga Y."/>
            <person name="Skalitzky C."/>
            <person name="Smith Z."/>
            <person name="Souvorov A."/>
            <person name="Sung W."/>
            <person name="Tang Z."/>
            <person name="Tsuchiya D."/>
            <person name="Tu H."/>
            <person name="Vos H."/>
            <person name="Wang M."/>
            <person name="Wolf Y.I."/>
            <person name="Yamagata H."/>
            <person name="Yamada T."/>
            <person name="Ye Y."/>
            <person name="Shaw J.R."/>
            <person name="Andrews J."/>
            <person name="Crease T.J."/>
            <person name="Tang H."/>
            <person name="Lucas S.M."/>
            <person name="Robertson H.M."/>
            <person name="Bork P."/>
            <person name="Koonin E.V."/>
            <person name="Zdobnov E.M."/>
            <person name="Grigoriev I.V."/>
            <person name="Lynch M."/>
            <person name="Boore J.L."/>
        </authorList>
    </citation>
    <scope>NUCLEOTIDE SEQUENCE [LARGE SCALE GENOMIC DNA]</scope>
</reference>
<dbReference type="AlphaFoldDB" id="E9HK62"/>
<dbReference type="InterPro" id="IPR000504">
    <property type="entry name" value="RRM_dom"/>
</dbReference>
<feature type="transmembrane region" description="Helical" evidence="10">
    <location>
        <begin position="21"/>
        <end position="46"/>
    </location>
</feature>
<keyword evidence="1 7" id="KW-0479">Metal-binding</keyword>
<name>E9HK62_DAPPU</name>
<sequence length="1063" mass="117304">MSKEKDRLLIQQRHALLWWAFSPDFSSTVVLVFPVCLLHMCLLLAFSPWSILRTCQKLEMIIENPEALKSWLTAVLAPLCDADPAALAKYVLALAKKEKPESELRGAMCDQLDVFLQQETKGFVDKLFVTLETKSYLQSNPEPPSAKVESTTTTTTATEQASTGVTNGQNLVIPPVVTVPVQPLPVPVLSAPSTDSRAKKSSSDRTKRRSWSPRSRSRSRSRDRDRDRPVRRSRSRDRSTRDHRGGRSTWDDRRGQSRRSPVSNRRSDRRRSRSPMPPRRLSRSPRGSRRARSPIPPPPVVAPLDNVVGAPGLGLLAVGATAADPAIVVGVTVPSAAIQSVVVAPSSAAQQQHERGPKFRCRDYDEKGYCMRGDLCPYDHGADPVVLEDVELSSMLSTNYNRPPPPVVGTTGAAGAPPGPLPVGPPPHLRGPPPSLPPSGEPYNPDAPGISWPPPPLVGLRPLGPPPPFGHPPSHRLPPPHMRIRGPLPPRGPPPMGLLGSAPPPRELINVPTAEEGSDSGLKRSVRDAGLDSDGHLAKKGHFDYNRLGNPPAQLQQQQQQQQQVTGQSNHGQPPQRRFDPTNCCLEVKKIPRGLNNISVLNNHFSKFGKIVNLQVSYNGDSEGALVTFSSHNEAQAAYRSTEAVLNNRFIKVFWHNKEVSSPEMKGKQENVPPSSKVPIRERLGGAHPQRVLAQSQAPAPIVDEAALKEASEAKEKEREKAVAAIKRSQEILAAKEALKKKQEEQKREATKLQVDLHRRKQELLDKQLQQQRVLIERLEKNKSTIKTDERAAVMQTVRNLQETIEKLKKDLQTTSPNQGATAVANAPNVGVPTHPAKTPEEAKKEILDVEIELYQKQMEGSDTTELQRRVQELNSIISQSHRGHPSNRRGARISSRGTLRGRGRGLSARLSARGRGRGGYYVGPHVSVDRRPTQIKATGFENHQQGDILAHFANFGEVVDYHVDEDYPALTIRYKSRKDAEMALAQGRSFTGASLSVSWHMPPGSVPKVKDHVAAEEEDEHSAGRIEGSASAEEDEEDENEGLDDLLNYEEDDEDEERSWRR</sequence>
<feature type="compositionally biased region" description="Low complexity" evidence="9">
    <location>
        <begin position="554"/>
        <end position="564"/>
    </location>
</feature>
<dbReference type="KEGG" id="dpx:DAPPUDRAFT_229100"/>
<dbReference type="Proteomes" id="UP000000305">
    <property type="component" value="Unassembled WGS sequence"/>
</dbReference>
<keyword evidence="5 8" id="KW-0175">Coiled coil</keyword>
<dbReference type="FunFam" id="3.30.70.330:FF:000330">
    <property type="entry name" value="RNA-binding motif protein 26"/>
    <property type="match status" value="1"/>
</dbReference>
<feature type="compositionally biased region" description="Basic and acidic residues" evidence="9">
    <location>
        <begin position="196"/>
        <end position="205"/>
    </location>
</feature>
<feature type="domain" description="C3H1-type" evidence="11">
    <location>
        <begin position="355"/>
        <end position="383"/>
    </location>
</feature>
<dbReference type="InterPro" id="IPR000571">
    <property type="entry name" value="Znf_CCCH"/>
</dbReference>
<keyword evidence="2 7" id="KW-0863">Zinc-finger</keyword>
<evidence type="ECO:0000256" key="1">
    <source>
        <dbReference type="ARBA" id="ARBA00022723"/>
    </source>
</evidence>
<evidence type="ECO:0000256" key="4">
    <source>
        <dbReference type="ARBA" id="ARBA00022884"/>
    </source>
</evidence>
<dbReference type="GO" id="GO:0005634">
    <property type="term" value="C:nucleus"/>
    <property type="evidence" value="ECO:0000318"/>
    <property type="project" value="GO_Central"/>
</dbReference>
<feature type="compositionally biased region" description="Pro residues" evidence="9">
    <location>
        <begin position="451"/>
        <end position="506"/>
    </location>
</feature>
<feature type="compositionally biased region" description="Pro residues" evidence="9">
    <location>
        <begin position="417"/>
        <end position="440"/>
    </location>
</feature>
<dbReference type="PANTHER" id="PTHR14398:SF0">
    <property type="entry name" value="ZINC FINGER PROTEIN SWM"/>
    <property type="match status" value="1"/>
</dbReference>
<dbReference type="InterPro" id="IPR039511">
    <property type="entry name" value="RBM26-like_RRM2"/>
</dbReference>
<dbReference type="Gene3D" id="3.30.70.330">
    <property type="match status" value="2"/>
</dbReference>
<dbReference type="PANTHER" id="PTHR14398">
    <property type="entry name" value="RNA RECOGNITION RRM/RNP DOMAIN"/>
    <property type="match status" value="1"/>
</dbReference>
<keyword evidence="3 7" id="KW-0862">Zinc</keyword>
<feature type="compositionally biased region" description="Low complexity" evidence="9">
    <location>
        <begin position="186"/>
        <end position="195"/>
    </location>
</feature>
<evidence type="ECO:0000256" key="5">
    <source>
        <dbReference type="ARBA" id="ARBA00023054"/>
    </source>
</evidence>
<dbReference type="InterPro" id="IPR045137">
    <property type="entry name" value="RBM26/27"/>
</dbReference>
<evidence type="ECO:0000256" key="8">
    <source>
        <dbReference type="SAM" id="Coils"/>
    </source>
</evidence>
<feature type="coiled-coil region" evidence="8">
    <location>
        <begin position="708"/>
        <end position="811"/>
    </location>
</feature>
<dbReference type="SUPFAM" id="SSF54928">
    <property type="entry name" value="RNA-binding domain, RBD"/>
    <property type="match status" value="2"/>
</dbReference>
<feature type="region of interest" description="Disordered" evidence="9">
    <location>
        <begin position="879"/>
        <end position="908"/>
    </location>
</feature>
<dbReference type="EMBL" id="GL732667">
    <property type="protein sequence ID" value="EFX67887.1"/>
    <property type="molecule type" value="Genomic_DNA"/>
</dbReference>
<feature type="region of interest" description="Disordered" evidence="9">
    <location>
        <begin position="397"/>
        <end position="581"/>
    </location>
</feature>
<evidence type="ECO:0000256" key="10">
    <source>
        <dbReference type="SAM" id="Phobius"/>
    </source>
</evidence>
<dbReference type="Pfam" id="PF00076">
    <property type="entry name" value="RRM_1"/>
    <property type="match status" value="1"/>
</dbReference>
<dbReference type="GO" id="GO:0003723">
    <property type="term" value="F:RNA binding"/>
    <property type="evidence" value="ECO:0000318"/>
    <property type="project" value="GO_Central"/>
</dbReference>
<evidence type="ECO:0000256" key="3">
    <source>
        <dbReference type="ARBA" id="ARBA00022833"/>
    </source>
</evidence>
<dbReference type="OMA" id="HSAGRIE"/>
<dbReference type="HOGENOM" id="CLU_006190_0_0_1"/>
<dbReference type="OrthoDB" id="443401at2759"/>
<evidence type="ECO:0000313" key="12">
    <source>
        <dbReference type="EMBL" id="EFX67887.1"/>
    </source>
</evidence>
<comment type="function">
    <text evidence="6">May be involved in the turnover of nuclear polyadenylated (pA+) RNA.</text>
</comment>
<proteinExistence type="predicted"/>
<evidence type="ECO:0000256" key="2">
    <source>
        <dbReference type="ARBA" id="ARBA00022771"/>
    </source>
</evidence>
<dbReference type="Pfam" id="PF14605">
    <property type="entry name" value="Nup35_RRM_2"/>
    <property type="match status" value="1"/>
</dbReference>
<keyword evidence="10" id="KW-0812">Transmembrane</keyword>
<evidence type="ECO:0000313" key="13">
    <source>
        <dbReference type="Proteomes" id="UP000000305"/>
    </source>
</evidence>
<dbReference type="PROSITE" id="PS50103">
    <property type="entry name" value="ZF_C3H1"/>
    <property type="match status" value="1"/>
</dbReference>
<keyword evidence="10" id="KW-0472">Membrane</keyword>
<dbReference type="FunCoup" id="E9HK62">
    <property type="interactions" value="2406"/>
</dbReference>
<evidence type="ECO:0000256" key="7">
    <source>
        <dbReference type="PROSITE-ProRule" id="PRU00723"/>
    </source>
</evidence>
<dbReference type="SMART" id="SM00360">
    <property type="entry name" value="RRM"/>
    <property type="match status" value="2"/>
</dbReference>
<evidence type="ECO:0000256" key="9">
    <source>
        <dbReference type="SAM" id="MobiDB-lite"/>
    </source>
</evidence>
<organism evidence="12 13">
    <name type="scientific">Daphnia pulex</name>
    <name type="common">Water flea</name>
    <dbReference type="NCBI Taxonomy" id="6669"/>
    <lineage>
        <taxon>Eukaryota</taxon>
        <taxon>Metazoa</taxon>
        <taxon>Ecdysozoa</taxon>
        <taxon>Arthropoda</taxon>
        <taxon>Crustacea</taxon>
        <taxon>Branchiopoda</taxon>
        <taxon>Diplostraca</taxon>
        <taxon>Cladocera</taxon>
        <taxon>Anomopoda</taxon>
        <taxon>Daphniidae</taxon>
        <taxon>Daphnia</taxon>
    </lineage>
</organism>
<gene>
    <name evidence="12" type="ORF">DAPPUDRAFT_229100</name>
</gene>
<feature type="region of interest" description="Disordered" evidence="9">
    <location>
        <begin position="186"/>
        <end position="301"/>
    </location>
</feature>
<keyword evidence="10" id="KW-1133">Transmembrane helix</keyword>
<protein>
    <recommendedName>
        <fullName evidence="11">C3H1-type domain-containing protein</fullName>
    </recommendedName>
</protein>
<feature type="compositionally biased region" description="Basic and acidic residues" evidence="9">
    <location>
        <begin position="220"/>
        <end position="255"/>
    </location>
</feature>
<dbReference type="SMART" id="SM00356">
    <property type="entry name" value="ZnF_C3H1"/>
    <property type="match status" value="1"/>
</dbReference>
<feature type="region of interest" description="Disordered" evidence="9">
    <location>
        <begin position="997"/>
        <end position="1063"/>
    </location>
</feature>
<feature type="region of interest" description="Disordered" evidence="9">
    <location>
        <begin position="137"/>
        <end position="167"/>
    </location>
</feature>
<keyword evidence="4" id="KW-0694">RNA-binding</keyword>